<dbReference type="InterPro" id="IPR043519">
    <property type="entry name" value="NT_sf"/>
</dbReference>
<feature type="domain" description="PAP-associated" evidence="7">
    <location>
        <begin position="785"/>
        <end position="832"/>
    </location>
</feature>
<feature type="compositionally biased region" description="Basic and acidic residues" evidence="6">
    <location>
        <begin position="1"/>
        <end position="19"/>
    </location>
</feature>
<dbReference type="PANTHER" id="PTHR12271">
    <property type="entry name" value="POLY A POLYMERASE CID PAP -RELATED"/>
    <property type="match status" value="1"/>
</dbReference>
<evidence type="ECO:0000256" key="6">
    <source>
        <dbReference type="SAM" id="MobiDB-lite"/>
    </source>
</evidence>
<dbReference type="PANTHER" id="PTHR12271:SF117">
    <property type="entry name" value="PAP-ASSOCIATED DOMAIN-CONTAINING PROTEIN"/>
    <property type="match status" value="1"/>
</dbReference>
<dbReference type="Pfam" id="PF22600">
    <property type="entry name" value="MTPAP-like_central"/>
    <property type="match status" value="2"/>
</dbReference>
<dbReference type="WBParaSite" id="jg9642">
    <property type="protein sequence ID" value="jg9642"/>
    <property type="gene ID" value="jg9642"/>
</dbReference>
<evidence type="ECO:0000259" key="8">
    <source>
        <dbReference type="Pfam" id="PF22600"/>
    </source>
</evidence>
<proteinExistence type="predicted"/>
<dbReference type="InterPro" id="IPR027417">
    <property type="entry name" value="P-loop_NTPase"/>
</dbReference>
<keyword evidence="3" id="KW-0808">Transferase</keyword>
<dbReference type="GO" id="GO:1990817">
    <property type="term" value="F:poly(A) RNA polymerase activity"/>
    <property type="evidence" value="ECO:0007669"/>
    <property type="project" value="TreeGrafter"/>
</dbReference>
<evidence type="ECO:0000313" key="9">
    <source>
        <dbReference type="Proteomes" id="UP000887574"/>
    </source>
</evidence>
<protein>
    <submittedName>
        <fullName evidence="10">PAP-associated domain-containing protein</fullName>
    </submittedName>
</protein>
<evidence type="ECO:0000256" key="4">
    <source>
        <dbReference type="ARBA" id="ARBA00022723"/>
    </source>
</evidence>
<feature type="domain" description="Poly(A) RNA polymerase mitochondrial-like central palm" evidence="8">
    <location>
        <begin position="199"/>
        <end position="352"/>
    </location>
</feature>
<keyword evidence="5" id="KW-0460">Magnesium</keyword>
<feature type="domain" description="Poly(A) RNA polymerase mitochondrial-like central palm" evidence="8">
    <location>
        <begin position="560"/>
        <end position="677"/>
    </location>
</feature>
<keyword evidence="9" id="KW-1185">Reference proteome</keyword>
<dbReference type="Pfam" id="PF03828">
    <property type="entry name" value="PAP_assoc"/>
    <property type="match status" value="2"/>
</dbReference>
<keyword evidence="4" id="KW-0479">Metal-binding</keyword>
<accession>A0A915EUG0</accession>
<evidence type="ECO:0000256" key="3">
    <source>
        <dbReference type="ARBA" id="ARBA00022679"/>
    </source>
</evidence>
<evidence type="ECO:0000256" key="5">
    <source>
        <dbReference type="ARBA" id="ARBA00022842"/>
    </source>
</evidence>
<dbReference type="Gene3D" id="3.40.50.300">
    <property type="entry name" value="P-loop containing nucleotide triphosphate hydrolases"/>
    <property type="match status" value="1"/>
</dbReference>
<sequence>MHFDGDQKIEDVKSEKDDSFDIPSSSLPKSNAQEKEALSKVRHYYIPVQEKGQWKFDTFCDLHNVVSMSKTIIFVNNTKHSWIDALGKQLKEKGFSAYVAKGRALNQCKKYQQFVKNSRNTISNDCLVTTDQMYKGGSKLGCFPLVVNYDMPSSKQKYYKEPFDWSEKYGVEPNEDFLLDGAKALDEYKTKFRRQLRDFDRQIWRYYEVNVQNTETLKWKNEIADKLLEQFRQSYLQSQIQIFGSTINQCGRNDSDLDVCILLPCHVLRYKTDRDYAEAVLTNFKKEALTNSSNFSLMPAGNRVTARLPMLKLWWKGKIYWWGNPSYQLEVSVVVNNVHSIHTSQLLRYYSRLDDRFPALCMLVKSWAKKQGIADGFQGTLNGISLVLMVLHFMQVGTNPPILPNLQRLYPDFFSSDAPLERFDRNLELPSRLADAPGNSHTIGELLIDFFYYYAGFPFDSKAISVAKGRLCYRESNNYIYIEEPFSKENTAKCVSNWLKFRDITEAFEKASNLFLREEKHQPFDWSEKYGVEPNEDFLLDGAKALDEYKTKFRRQLRDFDRQIWRYYEVNVQNTETLKWKNEIADKLLEQFRQSYLQSQIQIFGSTINQCGRNDSDLDVCILLPCHVLRYKTDRDYAEAVLTNFKKEALTNSSNFSLMPAGNRVTARLPMLKLWWKGKIYCIHTSQLLRYYSRLDDRFPALCMLVKSWAKKQGIADGFQGTLNGISLVLMVLHFMQVGTNPPILPNLQRLYPDFFSSDAPLERFDRNLELPSRLADAPGNSHTIGELLIDFFYYYAGFPFDSKAISVAKGRLCYRESNNYIYIEEPFSKENTAKCVSNWLKFRDITEAFEKASNLFLREEKTPSLAILGL</sequence>
<organism evidence="9 10">
    <name type="scientific">Ditylenchus dipsaci</name>
    <dbReference type="NCBI Taxonomy" id="166011"/>
    <lineage>
        <taxon>Eukaryota</taxon>
        <taxon>Metazoa</taxon>
        <taxon>Ecdysozoa</taxon>
        <taxon>Nematoda</taxon>
        <taxon>Chromadorea</taxon>
        <taxon>Rhabditida</taxon>
        <taxon>Tylenchina</taxon>
        <taxon>Tylenchomorpha</taxon>
        <taxon>Sphaerularioidea</taxon>
        <taxon>Anguinidae</taxon>
        <taxon>Anguininae</taxon>
        <taxon>Ditylenchus</taxon>
    </lineage>
</organism>
<dbReference type="SUPFAM" id="SSF81631">
    <property type="entry name" value="PAP/OAS1 substrate-binding domain"/>
    <property type="match status" value="2"/>
</dbReference>
<evidence type="ECO:0000259" key="7">
    <source>
        <dbReference type="Pfam" id="PF03828"/>
    </source>
</evidence>
<comment type="cofactor">
    <cofactor evidence="2">
        <name>Mg(2+)</name>
        <dbReference type="ChEBI" id="CHEBI:18420"/>
    </cofactor>
</comment>
<dbReference type="InterPro" id="IPR002058">
    <property type="entry name" value="PAP_assoc"/>
</dbReference>
<dbReference type="Gene3D" id="1.10.1410.10">
    <property type="match status" value="2"/>
</dbReference>
<dbReference type="Proteomes" id="UP000887574">
    <property type="component" value="Unplaced"/>
</dbReference>
<dbReference type="InterPro" id="IPR054708">
    <property type="entry name" value="MTPAP-like_central"/>
</dbReference>
<evidence type="ECO:0000256" key="1">
    <source>
        <dbReference type="ARBA" id="ARBA00001936"/>
    </source>
</evidence>
<dbReference type="GO" id="GO:0031123">
    <property type="term" value="P:RNA 3'-end processing"/>
    <property type="evidence" value="ECO:0007669"/>
    <property type="project" value="TreeGrafter"/>
</dbReference>
<evidence type="ECO:0000313" key="10">
    <source>
        <dbReference type="WBParaSite" id="jg9642"/>
    </source>
</evidence>
<feature type="compositionally biased region" description="Polar residues" evidence="6">
    <location>
        <begin position="22"/>
        <end position="31"/>
    </location>
</feature>
<dbReference type="Gene3D" id="3.30.460.10">
    <property type="entry name" value="Beta Polymerase, domain 2"/>
    <property type="match status" value="2"/>
</dbReference>
<feature type="domain" description="PAP-associated" evidence="7">
    <location>
        <begin position="443"/>
        <end position="490"/>
    </location>
</feature>
<dbReference type="GO" id="GO:0046872">
    <property type="term" value="F:metal ion binding"/>
    <property type="evidence" value="ECO:0007669"/>
    <property type="project" value="UniProtKB-KW"/>
</dbReference>
<reference evidence="10" key="1">
    <citation type="submission" date="2022-11" db="UniProtKB">
        <authorList>
            <consortium name="WormBaseParasite"/>
        </authorList>
    </citation>
    <scope>IDENTIFICATION</scope>
</reference>
<dbReference type="SUPFAM" id="SSF81301">
    <property type="entry name" value="Nucleotidyltransferase"/>
    <property type="match status" value="2"/>
</dbReference>
<dbReference type="AlphaFoldDB" id="A0A915EUG0"/>
<feature type="region of interest" description="Disordered" evidence="6">
    <location>
        <begin position="1"/>
        <end position="33"/>
    </location>
</feature>
<name>A0A915EUG0_9BILA</name>
<evidence type="ECO:0000256" key="2">
    <source>
        <dbReference type="ARBA" id="ARBA00001946"/>
    </source>
</evidence>
<comment type="cofactor">
    <cofactor evidence="1">
        <name>Mn(2+)</name>
        <dbReference type="ChEBI" id="CHEBI:29035"/>
    </cofactor>
</comment>